<dbReference type="Proteomes" id="UP000618754">
    <property type="component" value="Unassembled WGS sequence"/>
</dbReference>
<comment type="caution">
    <text evidence="1">The sequence shown here is derived from an EMBL/GenBank/DDBJ whole genome shotgun (WGS) entry which is preliminary data.</text>
</comment>
<evidence type="ECO:0008006" key="3">
    <source>
        <dbReference type="Google" id="ProtNLM"/>
    </source>
</evidence>
<organism evidence="1 2">
    <name type="scientific">Mucilaginibacter rigui</name>
    <dbReference type="NCBI Taxonomy" id="534635"/>
    <lineage>
        <taxon>Bacteria</taxon>
        <taxon>Pseudomonadati</taxon>
        <taxon>Bacteroidota</taxon>
        <taxon>Sphingobacteriia</taxon>
        <taxon>Sphingobacteriales</taxon>
        <taxon>Sphingobacteriaceae</taxon>
        <taxon>Mucilaginibacter</taxon>
    </lineage>
</organism>
<sequence length="133" mass="14768">MKKALLFVAIVACLASCKKDRKKVIIDDRGVVFGTWELRAVHGGWGQPQIFTKGNGNKFTFKPDSTYIKYADNAIEKQGKFSIRFIGEEKGARYGTITLTDPAYTDAFSFKLDTIVVGTSAADGPTYQYVRVK</sequence>
<evidence type="ECO:0000313" key="1">
    <source>
        <dbReference type="EMBL" id="MBD1387470.1"/>
    </source>
</evidence>
<accession>A0ABR7XBF9</accession>
<evidence type="ECO:0000313" key="2">
    <source>
        <dbReference type="Proteomes" id="UP000618754"/>
    </source>
</evidence>
<protein>
    <recommendedName>
        <fullName evidence="3">Lipocalin-like domain-containing protein</fullName>
    </recommendedName>
</protein>
<dbReference type="EMBL" id="JACWMW010000006">
    <property type="protein sequence ID" value="MBD1387470.1"/>
    <property type="molecule type" value="Genomic_DNA"/>
</dbReference>
<keyword evidence="2" id="KW-1185">Reference proteome</keyword>
<gene>
    <name evidence="1" type="ORF">IDJ75_19450</name>
</gene>
<dbReference type="RefSeq" id="WP_191177316.1">
    <property type="nucleotide sequence ID" value="NZ_JACWMW010000006.1"/>
</dbReference>
<proteinExistence type="predicted"/>
<reference evidence="1 2" key="1">
    <citation type="submission" date="2020-09" db="EMBL/GenBank/DDBJ databases">
        <title>Novel species of Mucilaginibacter isolated from a glacier on the Tibetan Plateau.</title>
        <authorList>
            <person name="Liu Q."/>
            <person name="Xin Y.-H."/>
        </authorList>
    </citation>
    <scope>NUCLEOTIDE SEQUENCE [LARGE SCALE GENOMIC DNA]</scope>
    <source>
        <strain evidence="1 2">CGMCC 1.13878</strain>
    </source>
</reference>
<name>A0ABR7XBF9_9SPHI</name>